<feature type="transmembrane region" description="Helical" evidence="19">
    <location>
        <begin position="118"/>
        <end position="137"/>
    </location>
</feature>
<evidence type="ECO:0000256" key="7">
    <source>
        <dbReference type="ARBA" id="ARBA00012242"/>
    </source>
</evidence>
<feature type="transmembrane region" description="Helical" evidence="19">
    <location>
        <begin position="36"/>
        <end position="60"/>
    </location>
</feature>
<dbReference type="NCBIfam" id="TIGR03462">
    <property type="entry name" value="CarR_dom_SF"/>
    <property type="match status" value="2"/>
</dbReference>
<evidence type="ECO:0000256" key="19">
    <source>
        <dbReference type="SAM" id="Phobius"/>
    </source>
</evidence>
<dbReference type="GO" id="GO:0045436">
    <property type="term" value="F:lycopene beta cyclase activity"/>
    <property type="evidence" value="ECO:0007669"/>
    <property type="project" value="UniProtKB-ARBA"/>
</dbReference>
<dbReference type="OrthoDB" id="6600518at2759"/>
<comment type="similarity">
    <text evidence="5">In the N-terminal section; belongs to the lycopene beta-cyclase family.</text>
</comment>
<dbReference type="VEuPathDB" id="FungiDB:ASPWEDRAFT_689586"/>
<keyword evidence="12" id="KW-0125">Carotenoid biosynthesis</keyword>
<evidence type="ECO:0000256" key="8">
    <source>
        <dbReference type="ARBA" id="ARBA00012396"/>
    </source>
</evidence>
<feature type="transmembrane region" description="Helical" evidence="19">
    <location>
        <begin position="143"/>
        <end position="162"/>
    </location>
</feature>
<dbReference type="SFLD" id="SFLDG01018">
    <property type="entry name" value="Squalene/Phytoene_Synthase_Lik"/>
    <property type="match status" value="1"/>
</dbReference>
<evidence type="ECO:0000313" key="20">
    <source>
        <dbReference type="EMBL" id="OJJ31277.1"/>
    </source>
</evidence>
<dbReference type="SFLD" id="SFLDS00005">
    <property type="entry name" value="Isoprenoid_Synthase_Type_I"/>
    <property type="match status" value="1"/>
</dbReference>
<dbReference type="GO" id="GO:0016020">
    <property type="term" value="C:membrane"/>
    <property type="evidence" value="ECO:0007669"/>
    <property type="project" value="UniProtKB-SubCell"/>
</dbReference>
<feature type="transmembrane region" description="Helical" evidence="19">
    <location>
        <begin position="80"/>
        <end position="97"/>
    </location>
</feature>
<dbReference type="RefSeq" id="XP_040684954.1">
    <property type="nucleotide sequence ID" value="XM_040838998.1"/>
</dbReference>
<evidence type="ECO:0000256" key="12">
    <source>
        <dbReference type="ARBA" id="ARBA00022746"/>
    </source>
</evidence>
<evidence type="ECO:0000256" key="4">
    <source>
        <dbReference type="ARBA" id="ARBA00005172"/>
    </source>
</evidence>
<evidence type="ECO:0000313" key="21">
    <source>
        <dbReference type="Proteomes" id="UP000184383"/>
    </source>
</evidence>
<evidence type="ECO:0000256" key="3">
    <source>
        <dbReference type="ARBA" id="ARBA00005089"/>
    </source>
</evidence>
<evidence type="ECO:0000256" key="14">
    <source>
        <dbReference type="ARBA" id="ARBA00023136"/>
    </source>
</evidence>
<dbReference type="EC" id="5.5.1.19" evidence="7"/>
<proteinExistence type="inferred from homology"/>
<keyword evidence="11 19" id="KW-0812">Transmembrane</keyword>
<comment type="catalytic activity">
    <reaction evidence="1">
        <text>2 (2E,6E,10E)-geranylgeranyl diphosphate = 15-cis-phytoene + 2 diphosphate</text>
        <dbReference type="Rhea" id="RHEA:34475"/>
        <dbReference type="ChEBI" id="CHEBI:27787"/>
        <dbReference type="ChEBI" id="CHEBI:33019"/>
        <dbReference type="ChEBI" id="CHEBI:58756"/>
        <dbReference type="EC" id="2.5.1.32"/>
    </reaction>
</comment>
<comment type="similarity">
    <text evidence="6">In the C-terminal section; belongs to the phytoene/squalene synthase family.</text>
</comment>
<evidence type="ECO:0000256" key="15">
    <source>
        <dbReference type="ARBA" id="ARBA00023235"/>
    </source>
</evidence>
<dbReference type="InterPro" id="IPR002060">
    <property type="entry name" value="Squ/phyt_synthse"/>
</dbReference>
<dbReference type="GO" id="GO:0016872">
    <property type="term" value="F:intramolecular lyase activity"/>
    <property type="evidence" value="ECO:0007669"/>
    <property type="project" value="InterPro"/>
</dbReference>
<keyword evidence="13 19" id="KW-1133">Transmembrane helix</keyword>
<dbReference type="SFLD" id="SFLDG01212">
    <property type="entry name" value="Phytoene_synthase_like"/>
    <property type="match status" value="1"/>
</dbReference>
<sequence>MGLDYLLVHAKYNIPLSVVMTSAYWPFFTKIDRYRIWTLVTIAVVSTIPWDSYLIVNSIWTYPPDAVIGPTLWSIPLEEVFFFIIQTYNTSLLYIMLTKRLVLPMYLGVPKCLNTKRNIGTLTILTGSCLGIAGIYYGEKYTYIGLILAWVCPFMLLQWVIAYRFMLQLPRREILVCIFLPTFYLWAVDTIALGNGTWVIEDDTKLNIQLWGRLDIEYVSPSLINTANESREALFFLVTNVMIILGQMAIDNAVALATYKVAISELASFPSFGELIALYIRERSAKVDEDFVDGLSDAVQRLAQKSQSMYMGSAMFQGQLRIDLIFLYSFCRVMDDLVDEAPNRETANRTIRECNVLLKKRFCGDISKEKHTEPSLVAAIQHLPINRLSIEPLQGLLEGFETDLNFDAERDEFPISTEEDLEKYAFHVAGTVAESMVQLILSNIHTSLQDEADKDRIIRAATKMGQALQYVNIVRDVARDAEINRVYIPTTWLKEAGMTPSHVIAHPTDPRLHSLKMRLLDKADECHDSTEMVIRELPREVQGPIRVTVEGYMEIGKMLRETGATVGTEKPKVSLWRRLRVAYRAVSA</sequence>
<evidence type="ECO:0000256" key="18">
    <source>
        <dbReference type="ARBA" id="ARBA00029335"/>
    </source>
</evidence>
<evidence type="ECO:0000256" key="2">
    <source>
        <dbReference type="ARBA" id="ARBA00004141"/>
    </source>
</evidence>
<dbReference type="GO" id="GO:0004311">
    <property type="term" value="F:geranylgeranyl diphosphate synthase activity"/>
    <property type="evidence" value="ECO:0007669"/>
    <property type="project" value="InterPro"/>
</dbReference>
<dbReference type="STRING" id="1073089.A0A1L9R8T8"/>
<gene>
    <name evidence="20" type="ORF">ASPWEDRAFT_689586</name>
</gene>
<evidence type="ECO:0000256" key="10">
    <source>
        <dbReference type="ARBA" id="ARBA00022679"/>
    </source>
</evidence>
<dbReference type="PROSITE" id="PS01045">
    <property type="entry name" value="SQUALEN_PHYTOEN_SYN_2"/>
    <property type="match status" value="1"/>
</dbReference>
<dbReference type="Pfam" id="PF00494">
    <property type="entry name" value="SQS_PSY"/>
    <property type="match status" value="1"/>
</dbReference>
<protein>
    <recommendedName>
        <fullName evidence="9">Bifunctional lycopene cyclase/phytoene synthase</fullName>
        <ecNumber evidence="8">2.5.1.32</ecNumber>
        <ecNumber evidence="7">5.5.1.19</ecNumber>
    </recommendedName>
</protein>
<comment type="catalytic activity">
    <reaction evidence="18">
        <text>all-trans-lycopene = gamma-carotene</text>
        <dbReference type="Rhea" id="RHEA:32219"/>
        <dbReference type="ChEBI" id="CHEBI:15948"/>
        <dbReference type="ChEBI" id="CHEBI:27740"/>
        <dbReference type="EC" id="5.5.1.19"/>
    </reaction>
</comment>
<evidence type="ECO:0000256" key="17">
    <source>
        <dbReference type="ARBA" id="ARBA00029313"/>
    </source>
</evidence>
<evidence type="ECO:0000256" key="11">
    <source>
        <dbReference type="ARBA" id="ARBA00022692"/>
    </source>
</evidence>
<dbReference type="SUPFAM" id="SSF48576">
    <property type="entry name" value="Terpenoid synthases"/>
    <property type="match status" value="1"/>
</dbReference>
<evidence type="ECO:0000256" key="13">
    <source>
        <dbReference type="ARBA" id="ARBA00022989"/>
    </source>
</evidence>
<keyword evidence="10" id="KW-0808">Transferase</keyword>
<keyword evidence="15" id="KW-0413">Isomerase</keyword>
<evidence type="ECO:0000256" key="16">
    <source>
        <dbReference type="ARBA" id="ARBA00023268"/>
    </source>
</evidence>
<dbReference type="AlphaFoldDB" id="A0A1L9R8T8"/>
<keyword evidence="21" id="KW-1185">Reference proteome</keyword>
<comment type="pathway">
    <text evidence="4">Carotenoid biosynthesis; phytoene biosynthesis; all-trans-phytoene from geranylgeranyl diphosphate: step 1/1.</text>
</comment>
<reference evidence="21" key="1">
    <citation type="journal article" date="2017" name="Genome Biol.">
        <title>Comparative genomics reveals high biological diversity and specific adaptations in the industrially and medically important fungal genus Aspergillus.</title>
        <authorList>
            <person name="de Vries R.P."/>
            <person name="Riley R."/>
            <person name="Wiebenga A."/>
            <person name="Aguilar-Osorio G."/>
            <person name="Amillis S."/>
            <person name="Uchima C.A."/>
            <person name="Anderluh G."/>
            <person name="Asadollahi M."/>
            <person name="Askin M."/>
            <person name="Barry K."/>
            <person name="Battaglia E."/>
            <person name="Bayram O."/>
            <person name="Benocci T."/>
            <person name="Braus-Stromeyer S.A."/>
            <person name="Caldana C."/>
            <person name="Canovas D."/>
            <person name="Cerqueira G.C."/>
            <person name="Chen F."/>
            <person name="Chen W."/>
            <person name="Choi C."/>
            <person name="Clum A."/>
            <person name="Dos Santos R.A."/>
            <person name="Damasio A.R."/>
            <person name="Diallinas G."/>
            <person name="Emri T."/>
            <person name="Fekete E."/>
            <person name="Flipphi M."/>
            <person name="Freyberg S."/>
            <person name="Gallo A."/>
            <person name="Gournas C."/>
            <person name="Habgood R."/>
            <person name="Hainaut M."/>
            <person name="Harispe M.L."/>
            <person name="Henrissat B."/>
            <person name="Hilden K.S."/>
            <person name="Hope R."/>
            <person name="Hossain A."/>
            <person name="Karabika E."/>
            <person name="Karaffa L."/>
            <person name="Karanyi Z."/>
            <person name="Krasevec N."/>
            <person name="Kuo A."/>
            <person name="Kusch H."/>
            <person name="LaButti K."/>
            <person name="Lagendijk E.L."/>
            <person name="Lapidus A."/>
            <person name="Levasseur A."/>
            <person name="Lindquist E."/>
            <person name="Lipzen A."/>
            <person name="Logrieco A.F."/>
            <person name="MacCabe A."/>
            <person name="Maekelae M.R."/>
            <person name="Malavazi I."/>
            <person name="Melin P."/>
            <person name="Meyer V."/>
            <person name="Mielnichuk N."/>
            <person name="Miskei M."/>
            <person name="Molnar A.P."/>
            <person name="Mule G."/>
            <person name="Ngan C.Y."/>
            <person name="Orejas M."/>
            <person name="Orosz E."/>
            <person name="Ouedraogo J.P."/>
            <person name="Overkamp K.M."/>
            <person name="Park H.-S."/>
            <person name="Perrone G."/>
            <person name="Piumi F."/>
            <person name="Punt P.J."/>
            <person name="Ram A.F."/>
            <person name="Ramon A."/>
            <person name="Rauscher S."/>
            <person name="Record E."/>
            <person name="Riano-Pachon D.M."/>
            <person name="Robert V."/>
            <person name="Roehrig J."/>
            <person name="Ruller R."/>
            <person name="Salamov A."/>
            <person name="Salih N.S."/>
            <person name="Samson R.A."/>
            <person name="Sandor E."/>
            <person name="Sanguinetti M."/>
            <person name="Schuetze T."/>
            <person name="Sepcic K."/>
            <person name="Shelest E."/>
            <person name="Sherlock G."/>
            <person name="Sophianopoulou V."/>
            <person name="Squina F.M."/>
            <person name="Sun H."/>
            <person name="Susca A."/>
            <person name="Todd R.B."/>
            <person name="Tsang A."/>
            <person name="Unkles S.E."/>
            <person name="van de Wiele N."/>
            <person name="van Rossen-Uffink D."/>
            <person name="Oliveira J.V."/>
            <person name="Vesth T.C."/>
            <person name="Visser J."/>
            <person name="Yu J.-H."/>
            <person name="Zhou M."/>
            <person name="Andersen M.R."/>
            <person name="Archer D.B."/>
            <person name="Baker S.E."/>
            <person name="Benoit I."/>
            <person name="Brakhage A.A."/>
            <person name="Braus G.H."/>
            <person name="Fischer R."/>
            <person name="Frisvad J.C."/>
            <person name="Goldman G.H."/>
            <person name="Houbraken J."/>
            <person name="Oakley B."/>
            <person name="Pocsi I."/>
            <person name="Scazzocchio C."/>
            <person name="Seiboth B."/>
            <person name="vanKuyk P.A."/>
            <person name="Wortman J."/>
            <person name="Dyer P.S."/>
            <person name="Grigoriev I.V."/>
        </authorList>
    </citation>
    <scope>NUCLEOTIDE SEQUENCE [LARGE SCALE GENOMIC DNA]</scope>
    <source>
        <strain evidence="21">DTO 134E9</strain>
    </source>
</reference>
<dbReference type="Gene3D" id="1.10.600.10">
    <property type="entry name" value="Farnesyl Diphosphate Synthase"/>
    <property type="match status" value="1"/>
</dbReference>
<dbReference type="UniPathway" id="UPA00799">
    <property type="reaction ID" value="UER00773"/>
</dbReference>
<dbReference type="PANTHER" id="PTHR31480">
    <property type="entry name" value="BIFUNCTIONAL LYCOPENE CYCLASE/PHYTOENE SYNTHASE"/>
    <property type="match status" value="1"/>
</dbReference>
<dbReference type="GO" id="GO:0016117">
    <property type="term" value="P:carotenoid biosynthetic process"/>
    <property type="evidence" value="ECO:0007669"/>
    <property type="project" value="UniProtKB-KW"/>
</dbReference>
<comment type="catalytic activity">
    <reaction evidence="17">
        <text>gamma-carotene = all-trans-beta-carotene</text>
        <dbReference type="Rhea" id="RHEA:32239"/>
        <dbReference type="ChEBI" id="CHEBI:17579"/>
        <dbReference type="ChEBI" id="CHEBI:27740"/>
        <dbReference type="EC" id="5.5.1.19"/>
    </reaction>
</comment>
<dbReference type="UniPathway" id="UPA00802"/>
<evidence type="ECO:0000256" key="1">
    <source>
        <dbReference type="ARBA" id="ARBA00001805"/>
    </source>
</evidence>
<organism evidence="20 21">
    <name type="scientific">Aspergillus wentii DTO 134E9</name>
    <dbReference type="NCBI Taxonomy" id="1073089"/>
    <lineage>
        <taxon>Eukaryota</taxon>
        <taxon>Fungi</taxon>
        <taxon>Dikarya</taxon>
        <taxon>Ascomycota</taxon>
        <taxon>Pezizomycotina</taxon>
        <taxon>Eurotiomycetes</taxon>
        <taxon>Eurotiomycetidae</taxon>
        <taxon>Eurotiales</taxon>
        <taxon>Aspergillaceae</taxon>
        <taxon>Aspergillus</taxon>
        <taxon>Aspergillus subgen. Cremei</taxon>
    </lineage>
</organism>
<feature type="transmembrane region" description="Helical" evidence="19">
    <location>
        <begin position="174"/>
        <end position="193"/>
    </location>
</feature>
<dbReference type="EMBL" id="KV878216">
    <property type="protein sequence ID" value="OJJ31277.1"/>
    <property type="molecule type" value="Genomic_DNA"/>
</dbReference>
<comment type="subcellular location">
    <subcellularLocation>
        <location evidence="2">Membrane</location>
        <topology evidence="2">Multi-pass membrane protein</topology>
    </subcellularLocation>
</comment>
<dbReference type="InterPro" id="IPR017825">
    <property type="entry name" value="Lycopene_cyclase_dom"/>
</dbReference>
<evidence type="ECO:0000256" key="6">
    <source>
        <dbReference type="ARBA" id="ARBA00008406"/>
    </source>
</evidence>
<name>A0A1L9R8T8_ASPWE</name>
<keyword evidence="14 19" id="KW-0472">Membrane</keyword>
<comment type="pathway">
    <text evidence="3">Carotenoid biosynthesis; beta-carotene biosynthesis.</text>
</comment>
<dbReference type="InterPro" id="IPR044843">
    <property type="entry name" value="Trans_IPPS_bact-type"/>
</dbReference>
<dbReference type="GeneID" id="63754846"/>
<evidence type="ECO:0000256" key="9">
    <source>
        <dbReference type="ARBA" id="ARBA00018909"/>
    </source>
</evidence>
<dbReference type="InterPro" id="IPR008949">
    <property type="entry name" value="Isoprenoid_synthase_dom_sf"/>
</dbReference>
<keyword evidence="16" id="KW-0511">Multifunctional enzyme</keyword>
<feature type="transmembrane region" description="Helical" evidence="19">
    <location>
        <begin position="12"/>
        <end position="29"/>
    </location>
</feature>
<accession>A0A1L9R8T8</accession>
<dbReference type="EC" id="2.5.1.32" evidence="8"/>
<evidence type="ECO:0000256" key="5">
    <source>
        <dbReference type="ARBA" id="ARBA00008247"/>
    </source>
</evidence>
<dbReference type="InterPro" id="IPR019845">
    <property type="entry name" value="Squalene/phytoene_synthase_CS"/>
</dbReference>
<dbReference type="Proteomes" id="UP000184383">
    <property type="component" value="Unassembled WGS sequence"/>
</dbReference>